<accession>A0A0A9A5H2</accession>
<organism evidence="1">
    <name type="scientific">Arundo donax</name>
    <name type="common">Giant reed</name>
    <name type="synonym">Donax arundinaceus</name>
    <dbReference type="NCBI Taxonomy" id="35708"/>
    <lineage>
        <taxon>Eukaryota</taxon>
        <taxon>Viridiplantae</taxon>
        <taxon>Streptophyta</taxon>
        <taxon>Embryophyta</taxon>
        <taxon>Tracheophyta</taxon>
        <taxon>Spermatophyta</taxon>
        <taxon>Magnoliopsida</taxon>
        <taxon>Liliopsida</taxon>
        <taxon>Poales</taxon>
        <taxon>Poaceae</taxon>
        <taxon>PACMAD clade</taxon>
        <taxon>Arundinoideae</taxon>
        <taxon>Arundineae</taxon>
        <taxon>Arundo</taxon>
    </lineage>
</organism>
<proteinExistence type="predicted"/>
<reference evidence="1" key="2">
    <citation type="journal article" date="2015" name="Data Brief">
        <title>Shoot transcriptome of the giant reed, Arundo donax.</title>
        <authorList>
            <person name="Barrero R.A."/>
            <person name="Guerrero F.D."/>
            <person name="Moolhuijzen P."/>
            <person name="Goolsby J.A."/>
            <person name="Tidwell J."/>
            <person name="Bellgard S.E."/>
            <person name="Bellgard M.I."/>
        </authorList>
    </citation>
    <scope>NUCLEOTIDE SEQUENCE</scope>
    <source>
        <tissue evidence="1">Shoot tissue taken approximately 20 cm above the soil surface</tissue>
    </source>
</reference>
<sequence length="29" mass="3363">MLGVNIHFCSTYDTCLQSCINLFRLLLFP</sequence>
<dbReference type="AlphaFoldDB" id="A0A0A9A5H2"/>
<dbReference type="EMBL" id="GBRH01252747">
    <property type="protein sequence ID" value="JAD45148.1"/>
    <property type="molecule type" value="Transcribed_RNA"/>
</dbReference>
<protein>
    <submittedName>
        <fullName evidence="1">Uncharacterized protein</fullName>
    </submittedName>
</protein>
<name>A0A0A9A5H2_ARUDO</name>
<reference evidence="1" key="1">
    <citation type="submission" date="2014-09" db="EMBL/GenBank/DDBJ databases">
        <authorList>
            <person name="Magalhaes I.L.F."/>
            <person name="Oliveira U."/>
            <person name="Santos F.R."/>
            <person name="Vidigal T.H.D.A."/>
            <person name="Brescovit A.D."/>
            <person name="Santos A.J."/>
        </authorList>
    </citation>
    <scope>NUCLEOTIDE SEQUENCE</scope>
    <source>
        <tissue evidence="1">Shoot tissue taken approximately 20 cm above the soil surface</tissue>
    </source>
</reference>
<evidence type="ECO:0000313" key="1">
    <source>
        <dbReference type="EMBL" id="JAD45148.1"/>
    </source>
</evidence>